<comment type="pathway">
    <text evidence="3">Ketone metabolism; succinyl-CoA degradation; acetoacetyl-CoA from succinyl-CoA: step 1/1.</text>
</comment>
<proteinExistence type="inferred from homology"/>
<comment type="catalytic activity">
    <reaction evidence="3">
        <text>a 3-oxo acid + succinyl-CoA = a 3-oxoacyl-CoA + succinate</text>
        <dbReference type="Rhea" id="RHEA:24564"/>
        <dbReference type="ChEBI" id="CHEBI:30031"/>
        <dbReference type="ChEBI" id="CHEBI:35973"/>
        <dbReference type="ChEBI" id="CHEBI:57292"/>
        <dbReference type="ChEBI" id="CHEBI:90726"/>
        <dbReference type="EC" id="2.8.3.5"/>
    </reaction>
</comment>
<protein>
    <recommendedName>
        <fullName evidence="3">Succinyl-CoA:3-ketoacid-coenzyme A transferase</fullName>
        <ecNumber evidence="3">2.8.3.5</ecNumber>
    </recommendedName>
</protein>
<evidence type="ECO:0000256" key="1">
    <source>
        <dbReference type="ARBA" id="ARBA00007154"/>
    </source>
</evidence>
<dbReference type="PIRSF" id="PIRSF000858">
    <property type="entry name" value="SCOT-t"/>
    <property type="match status" value="1"/>
</dbReference>
<dbReference type="PANTHER" id="PTHR13707">
    <property type="entry name" value="KETOACID-COENZYME A TRANSFERASE"/>
    <property type="match status" value="1"/>
</dbReference>
<keyword evidence="2 3" id="KW-0808">Transferase</keyword>
<dbReference type="InterPro" id="IPR004165">
    <property type="entry name" value="CoA_trans_fam_I"/>
</dbReference>
<dbReference type="PROSITE" id="PS01274">
    <property type="entry name" value="COA_TRANSF_2"/>
    <property type="match status" value="1"/>
</dbReference>
<dbReference type="InterPro" id="IPR012791">
    <property type="entry name" value="3-oxoacid_CoA-transf_B"/>
</dbReference>
<dbReference type="InterPro" id="IPR004164">
    <property type="entry name" value="CoA_transf_AS"/>
</dbReference>
<comment type="caution">
    <text evidence="4">The sequence shown here is derived from an EMBL/GenBank/DDBJ whole genome shotgun (WGS) entry which is preliminary data.</text>
</comment>
<evidence type="ECO:0000313" key="4">
    <source>
        <dbReference type="EMBL" id="KAK5059292.1"/>
    </source>
</evidence>
<gene>
    <name evidence="4" type="ORF">LTR69_006582</name>
</gene>
<dbReference type="SMART" id="SM00882">
    <property type="entry name" value="CoA_trans"/>
    <property type="match status" value="2"/>
</dbReference>
<dbReference type="NCBIfam" id="TIGR02428">
    <property type="entry name" value="pcaJ_scoB_fam"/>
    <property type="match status" value="1"/>
</dbReference>
<accession>A0ABR0J995</accession>
<dbReference type="Pfam" id="PF01144">
    <property type="entry name" value="CoA_trans"/>
    <property type="match status" value="2"/>
</dbReference>
<dbReference type="EMBL" id="JAVRRF010000013">
    <property type="protein sequence ID" value="KAK5059292.1"/>
    <property type="molecule type" value="Genomic_DNA"/>
</dbReference>
<evidence type="ECO:0000313" key="5">
    <source>
        <dbReference type="Proteomes" id="UP001345691"/>
    </source>
</evidence>
<dbReference type="PANTHER" id="PTHR13707:SF60">
    <property type="entry name" value="ACETATE COA-TRANSFERASE SUBUNIT ALPHA"/>
    <property type="match status" value="1"/>
</dbReference>
<dbReference type="Gene3D" id="3.40.1080.10">
    <property type="entry name" value="Glutaconate Coenzyme A-transferase"/>
    <property type="match status" value="2"/>
</dbReference>
<evidence type="ECO:0000256" key="2">
    <source>
        <dbReference type="ARBA" id="ARBA00022679"/>
    </source>
</evidence>
<dbReference type="SUPFAM" id="SSF100950">
    <property type="entry name" value="NagB/RpiA/CoA transferase-like"/>
    <property type="match status" value="2"/>
</dbReference>
<dbReference type="InterPro" id="IPR037171">
    <property type="entry name" value="NagB/RpiA_transferase-like"/>
</dbReference>
<evidence type="ECO:0000256" key="3">
    <source>
        <dbReference type="PIRNR" id="PIRNR000858"/>
    </source>
</evidence>
<dbReference type="EC" id="2.8.3.5" evidence="3"/>
<comment type="similarity">
    <text evidence="1 3">Belongs to the 3-oxoacid CoA-transferase family.</text>
</comment>
<name>A0ABR0J995_9EURO</name>
<comment type="function">
    <text evidence="3">Key enzyme for ketone body catabolism. Transfers the CoA moiety from succinate to acetoacetate. Formation of the enzyme-CoA intermediate proceeds via an unstable anhydride species formed between the carboxylate groups of the enzyme and substrate.</text>
</comment>
<dbReference type="Proteomes" id="UP001345691">
    <property type="component" value="Unassembled WGS sequence"/>
</dbReference>
<organism evidence="4 5">
    <name type="scientific">Exophiala sideris</name>
    <dbReference type="NCBI Taxonomy" id="1016849"/>
    <lineage>
        <taxon>Eukaryota</taxon>
        <taxon>Fungi</taxon>
        <taxon>Dikarya</taxon>
        <taxon>Ascomycota</taxon>
        <taxon>Pezizomycotina</taxon>
        <taxon>Eurotiomycetes</taxon>
        <taxon>Chaetothyriomycetidae</taxon>
        <taxon>Chaetothyriales</taxon>
        <taxon>Herpotrichiellaceae</taxon>
        <taxon>Exophiala</taxon>
    </lineage>
</organism>
<reference evidence="4 5" key="1">
    <citation type="submission" date="2023-08" db="EMBL/GenBank/DDBJ databases">
        <title>Black Yeasts Isolated from many extreme environments.</title>
        <authorList>
            <person name="Coleine C."/>
            <person name="Stajich J.E."/>
            <person name="Selbmann L."/>
        </authorList>
    </citation>
    <scope>NUCLEOTIDE SEQUENCE [LARGE SCALE GENOMIC DNA]</scope>
    <source>
        <strain evidence="4 5">CCFEE 6328</strain>
    </source>
</reference>
<keyword evidence="3" id="KW-0496">Mitochondrion</keyword>
<dbReference type="InterPro" id="IPR014388">
    <property type="entry name" value="3-oxoacid_CoA-transferase"/>
</dbReference>
<keyword evidence="5" id="KW-1185">Reference proteome</keyword>
<sequence>MALLLESYQQRLGKDLMWVKTVKRALLAVTVNTPQRRGFGVTSGLLRQAYRVPPVGEEQASGSRNASKVFESADAAVADLQEGTTILSAGFGLSGVAETLIDAIRKKGTRNLTVVSNNAGAGEYGLAKLTSAGQISRMIVSFIGNNKSLGKQYHDGQVAIELCPQGTIAERLRAAGAGVPAFYTATGSRTLIETGGIPHRLGPKDKQTGKYAVAEPGRPRETRIFDGRSYMMETALKGDLAIVRAWKVDEAGNCIFRSTTKTYGVLMPKAAKLAIVEAENIVPIGTLDPDHIDLPGIYIDRICPATSDKHIEKLVLAPTQDATSEKGEEAVKRNRIAKRAAKELKDGFYVNLGVGIPTLAPSFLPASTKVWLQSENGIIGMGPYPKTREEADPDTINAGKEAVTLIPGASTFDSAESFGMIRGGHVDVSLLGALQVSASGDLANYIIPGKAFNGMGGAMDLVSNPDKTKIIVCTYHSDKDGRSKVVDVCDLPLTGKGVVSTIITELAVFQVDRVGGNGLVLTETAEGVSVDEVRKRTSAKFTVAENVGTMD</sequence>